<protein>
    <submittedName>
        <fullName evidence="2">DUF2281 domain-containing protein</fullName>
    </submittedName>
</protein>
<sequence length="76" mass="8416">MTLAETIYEHSRRLPETAAYEVLAFIQTLEQRYSPPPSSDYTDAFLQAIAGGLSDDFPDDITDADLGIDAARDTFD</sequence>
<dbReference type="EMBL" id="JABVCQ010000002">
    <property type="protein sequence ID" value="MBB1124821.1"/>
    <property type="molecule type" value="Genomic_DNA"/>
</dbReference>
<dbReference type="RefSeq" id="WP_182581928.1">
    <property type="nucleotide sequence ID" value="NZ_JABVCQ010000002.1"/>
</dbReference>
<accession>A0A839H4V6</accession>
<reference evidence="2 3" key="1">
    <citation type="journal article" date="2020" name="Arch. Microbiol.">
        <title>The genome sequence of the giant phototrophic gammaproteobacterium Thiospirillum jenense gives insight into its physiological properties and phylogenetic relationships.</title>
        <authorList>
            <person name="Imhoff J.F."/>
            <person name="Meyer T.E."/>
            <person name="Kyndt J.A."/>
        </authorList>
    </citation>
    <scope>NUCLEOTIDE SEQUENCE [LARGE SCALE GENOMIC DNA]</scope>
    <source>
        <strain evidence="2 3">DSM 216</strain>
    </source>
</reference>
<comment type="caution">
    <text evidence="2">The sequence shown here is derived from an EMBL/GenBank/DDBJ whole genome shotgun (WGS) entry which is preliminary data.</text>
</comment>
<proteinExistence type="predicted"/>
<evidence type="ECO:0000313" key="2">
    <source>
        <dbReference type="EMBL" id="MBB1124821.1"/>
    </source>
</evidence>
<dbReference type="Pfam" id="PF10047">
    <property type="entry name" value="DUF2281"/>
    <property type="match status" value="1"/>
</dbReference>
<dbReference type="InterPro" id="IPR018739">
    <property type="entry name" value="DUF2281"/>
</dbReference>
<organism evidence="2 3">
    <name type="scientific">Thiospirillum jenense</name>
    <dbReference type="NCBI Taxonomy" id="1653858"/>
    <lineage>
        <taxon>Bacteria</taxon>
        <taxon>Pseudomonadati</taxon>
        <taxon>Pseudomonadota</taxon>
        <taxon>Gammaproteobacteria</taxon>
        <taxon>Chromatiales</taxon>
        <taxon>Chromatiaceae</taxon>
        <taxon>Thiospirillum</taxon>
    </lineage>
</organism>
<evidence type="ECO:0000259" key="1">
    <source>
        <dbReference type="Pfam" id="PF10047"/>
    </source>
</evidence>
<evidence type="ECO:0000313" key="3">
    <source>
        <dbReference type="Proteomes" id="UP000548632"/>
    </source>
</evidence>
<dbReference type="AlphaFoldDB" id="A0A839H4V6"/>
<name>A0A839H4V6_9GAMM</name>
<gene>
    <name evidence="2" type="ORF">HUK38_01070</name>
</gene>
<feature type="domain" description="DUF2281" evidence="1">
    <location>
        <begin position="6"/>
        <end position="60"/>
    </location>
</feature>
<dbReference type="Proteomes" id="UP000548632">
    <property type="component" value="Unassembled WGS sequence"/>
</dbReference>
<keyword evidence="3" id="KW-1185">Reference proteome</keyword>